<comment type="caution">
    <text evidence="12">The sequence shown here is derived from an EMBL/GenBank/DDBJ whole genome shotgun (WGS) entry which is preliminary data.</text>
</comment>
<evidence type="ECO:0000256" key="2">
    <source>
        <dbReference type="ARBA" id="ARBA00001913"/>
    </source>
</evidence>
<dbReference type="InterPro" id="IPR011013">
    <property type="entry name" value="Gal_mutarotase_sf_dom"/>
</dbReference>
<organism evidence="12 13">
    <name type="scientific">Reichenbachiella ulvae</name>
    <dbReference type="NCBI Taxonomy" id="2980104"/>
    <lineage>
        <taxon>Bacteria</taxon>
        <taxon>Pseudomonadati</taxon>
        <taxon>Bacteroidota</taxon>
        <taxon>Cytophagia</taxon>
        <taxon>Cytophagales</taxon>
        <taxon>Reichenbachiellaceae</taxon>
        <taxon>Reichenbachiella</taxon>
    </lineage>
</organism>
<dbReference type="InterPro" id="IPR047215">
    <property type="entry name" value="Galactose_mutarotase-like"/>
</dbReference>
<reference evidence="12 13" key="1">
    <citation type="submission" date="2022-10" db="EMBL/GenBank/DDBJ databases">
        <title>Comparative genomics and taxonomic characterization of three novel marine species of genus Reichenbachiella exhibiting antioxidant and polysaccharide degradation activities.</title>
        <authorList>
            <person name="Muhammad N."/>
            <person name="Lee Y.-J."/>
            <person name="Ko J."/>
            <person name="Kim S.-G."/>
        </authorList>
    </citation>
    <scope>NUCLEOTIDE SEQUENCE [LARGE SCALE GENOMIC DNA]</scope>
    <source>
        <strain evidence="12 13">ABR2-5</strain>
    </source>
</reference>
<proteinExistence type="inferred from homology"/>
<dbReference type="InterPro" id="IPR008183">
    <property type="entry name" value="Aldose_1/G6P_1-epimerase"/>
</dbReference>
<evidence type="ECO:0000256" key="9">
    <source>
        <dbReference type="ARBA" id="ARBA00023235"/>
    </source>
</evidence>
<keyword evidence="8" id="KW-0106">Calcium</keyword>
<evidence type="ECO:0000256" key="3">
    <source>
        <dbReference type="ARBA" id="ARBA00005028"/>
    </source>
</evidence>
<dbReference type="NCBIfam" id="NF008277">
    <property type="entry name" value="PRK11055.1"/>
    <property type="match status" value="1"/>
</dbReference>
<dbReference type="RefSeq" id="WP_264135886.1">
    <property type="nucleotide sequence ID" value="NZ_JAOYOD010000001.1"/>
</dbReference>
<dbReference type="InterPro" id="IPR018052">
    <property type="entry name" value="Ald1_epimerase_CS"/>
</dbReference>
<dbReference type="Gene3D" id="2.70.98.10">
    <property type="match status" value="1"/>
</dbReference>
<comment type="pathway">
    <text evidence="3 11">Carbohydrate metabolism; hexose metabolism.</text>
</comment>
<evidence type="ECO:0000256" key="5">
    <source>
        <dbReference type="ARBA" id="ARBA00011245"/>
    </source>
</evidence>
<evidence type="ECO:0000313" key="12">
    <source>
        <dbReference type="EMBL" id="MCV9385090.1"/>
    </source>
</evidence>
<evidence type="ECO:0000256" key="4">
    <source>
        <dbReference type="ARBA" id="ARBA00006206"/>
    </source>
</evidence>
<dbReference type="PIRSF" id="PIRSF005096">
    <property type="entry name" value="GALM"/>
    <property type="match status" value="1"/>
</dbReference>
<evidence type="ECO:0000256" key="10">
    <source>
        <dbReference type="ARBA" id="ARBA00023277"/>
    </source>
</evidence>
<dbReference type="Pfam" id="PF01263">
    <property type="entry name" value="Aldose_epim"/>
    <property type="match status" value="1"/>
</dbReference>
<evidence type="ECO:0000256" key="11">
    <source>
        <dbReference type="PIRNR" id="PIRNR005096"/>
    </source>
</evidence>
<name>A0ABT3CN24_9BACT</name>
<dbReference type="PROSITE" id="PS00545">
    <property type="entry name" value="ALDOSE_1_EPIMERASE"/>
    <property type="match status" value="1"/>
</dbReference>
<comment type="similarity">
    <text evidence="4 11">Belongs to the aldose epimerase family.</text>
</comment>
<evidence type="ECO:0000256" key="8">
    <source>
        <dbReference type="ARBA" id="ARBA00022837"/>
    </source>
</evidence>
<dbReference type="InterPro" id="IPR014718">
    <property type="entry name" value="GH-type_carb-bd"/>
</dbReference>
<protein>
    <recommendedName>
        <fullName evidence="7 11">Aldose 1-epimerase</fullName>
        <ecNumber evidence="6 11">5.1.3.3</ecNumber>
    </recommendedName>
</protein>
<dbReference type="Proteomes" id="UP001300692">
    <property type="component" value="Unassembled WGS sequence"/>
</dbReference>
<evidence type="ECO:0000256" key="7">
    <source>
        <dbReference type="ARBA" id="ARBA00014165"/>
    </source>
</evidence>
<dbReference type="PANTHER" id="PTHR10091:SF0">
    <property type="entry name" value="GALACTOSE MUTAROTASE"/>
    <property type="match status" value="1"/>
</dbReference>
<comment type="subunit">
    <text evidence="5">Monomer.</text>
</comment>
<keyword evidence="13" id="KW-1185">Reference proteome</keyword>
<dbReference type="CDD" id="cd09019">
    <property type="entry name" value="galactose_mutarotase_like"/>
    <property type="match status" value="1"/>
</dbReference>
<dbReference type="InterPro" id="IPR015443">
    <property type="entry name" value="Aldose_1-epimerase"/>
</dbReference>
<evidence type="ECO:0000256" key="6">
    <source>
        <dbReference type="ARBA" id="ARBA00013185"/>
    </source>
</evidence>
<dbReference type="EMBL" id="JAOYOD010000001">
    <property type="protein sequence ID" value="MCV9385090.1"/>
    <property type="molecule type" value="Genomic_DNA"/>
</dbReference>
<comment type="catalytic activity">
    <reaction evidence="1 11">
        <text>alpha-D-glucose = beta-D-glucose</text>
        <dbReference type="Rhea" id="RHEA:10264"/>
        <dbReference type="ChEBI" id="CHEBI:15903"/>
        <dbReference type="ChEBI" id="CHEBI:17925"/>
        <dbReference type="EC" id="5.1.3.3"/>
    </reaction>
</comment>
<evidence type="ECO:0000313" key="13">
    <source>
        <dbReference type="Proteomes" id="UP001300692"/>
    </source>
</evidence>
<accession>A0ABT3CN24</accession>
<evidence type="ECO:0000256" key="1">
    <source>
        <dbReference type="ARBA" id="ARBA00001614"/>
    </source>
</evidence>
<dbReference type="PANTHER" id="PTHR10091">
    <property type="entry name" value="ALDOSE-1-EPIMERASE"/>
    <property type="match status" value="1"/>
</dbReference>
<keyword evidence="10 11" id="KW-0119">Carbohydrate metabolism</keyword>
<dbReference type="EC" id="5.1.3.3" evidence="6 11"/>
<sequence>MKKTILLAATSLIIWSCSTPKKQEEKTVEAPVESGLTVSSSDFGQMPDGSAVSLFTMKNDNGVIVKVTNYGGIITSLIAPDKDGNMGDIVLGYDSLSGYLKSSPYFGALIGRYGNRIADAKFSLDGEEYQLQANDGKNHLHGGVKGFDKVLWDASSFKNETSAGVVFSRVSPDGEEGYPGNLTAEVTYALNNDNELTFEYKATTDKKTVVNLTNHAYFNLTGDPSQTILDHELELPANTFLSIDNTLIPTAQTAVEGTPFDFTSATLIGARIGEENEQLAFGKGYDHCWVYTDSSDSLKFGGSLYDPSSGRLMNIYTMEPAIQFYSGNFLDGKLTGKGGINYQFRTGLCLETQHYPDSPNQPEFPSTVLEPGQEYYTKSVYEFTTK</sequence>
<comment type="cofactor">
    <cofactor evidence="2">
        <name>Ca(2+)</name>
        <dbReference type="ChEBI" id="CHEBI:29108"/>
    </cofactor>
</comment>
<gene>
    <name evidence="12" type="ORF">N7U62_00365</name>
</gene>
<keyword evidence="9 11" id="KW-0413">Isomerase</keyword>
<dbReference type="SUPFAM" id="SSF74650">
    <property type="entry name" value="Galactose mutarotase-like"/>
    <property type="match status" value="1"/>
</dbReference>